<dbReference type="RefSeq" id="WP_339113651.1">
    <property type="nucleotide sequence ID" value="NZ_JAYWLC010000002.1"/>
</dbReference>
<evidence type="ECO:0000256" key="1">
    <source>
        <dbReference type="SAM" id="Phobius"/>
    </source>
</evidence>
<protein>
    <submittedName>
        <fullName evidence="2">AzlD domain-containing protein</fullName>
    </submittedName>
</protein>
<keyword evidence="1" id="KW-0472">Membrane</keyword>
<keyword evidence="3" id="KW-1185">Reference proteome</keyword>
<gene>
    <name evidence="2" type="ORF">VSX56_03035</name>
</gene>
<reference evidence="2 3" key="1">
    <citation type="submission" date="2024-06" db="EMBL/GenBank/DDBJ databases">
        <title>Thioclava kandeliae sp. nov. from a rhizosphere soil sample of Kandelia candel in a mangrove.</title>
        <authorList>
            <person name="Mu T."/>
        </authorList>
    </citation>
    <scope>NUCLEOTIDE SEQUENCE [LARGE SCALE GENOMIC DNA]</scope>
    <source>
        <strain evidence="2 3">CPCC 100088</strain>
    </source>
</reference>
<dbReference type="EMBL" id="JAYWLC010000002">
    <property type="protein sequence ID" value="MER5170738.1"/>
    <property type="molecule type" value="Genomic_DNA"/>
</dbReference>
<dbReference type="Pfam" id="PF05437">
    <property type="entry name" value="AzlD"/>
    <property type="match status" value="1"/>
</dbReference>
<feature type="transmembrane region" description="Helical" evidence="1">
    <location>
        <begin position="43"/>
        <end position="64"/>
    </location>
</feature>
<proteinExistence type="predicted"/>
<organism evidence="2 3">
    <name type="scientific">Thioclava kandeliae</name>
    <dbReference type="NCBI Taxonomy" id="3070818"/>
    <lineage>
        <taxon>Bacteria</taxon>
        <taxon>Pseudomonadati</taxon>
        <taxon>Pseudomonadota</taxon>
        <taxon>Alphaproteobacteria</taxon>
        <taxon>Rhodobacterales</taxon>
        <taxon>Paracoccaceae</taxon>
        <taxon>Thioclava</taxon>
    </lineage>
</organism>
<name>A0ABV1SCU3_9RHOB</name>
<keyword evidence="1" id="KW-0812">Transmembrane</keyword>
<evidence type="ECO:0000313" key="3">
    <source>
        <dbReference type="Proteomes" id="UP001438953"/>
    </source>
</evidence>
<evidence type="ECO:0000313" key="2">
    <source>
        <dbReference type="EMBL" id="MER5170738.1"/>
    </source>
</evidence>
<feature type="transmembrane region" description="Helical" evidence="1">
    <location>
        <begin position="6"/>
        <end position="31"/>
    </location>
</feature>
<accession>A0ABV1SCU3</accession>
<keyword evidence="1" id="KW-1133">Transmembrane helix</keyword>
<sequence>MSQYSTAQIWMIIAILGIGTFALRYVFLGLAARKPMPEWLLRYLRYTPVAVLPGMVAPLVLWPAATDGQIEPARMLAALLTLAAGIASRNVLIAILAGFAALYLGLFVLF</sequence>
<dbReference type="InterPro" id="IPR008407">
    <property type="entry name" value="Brnchd-chn_aa_trnsp_AzlD"/>
</dbReference>
<comment type="caution">
    <text evidence="2">The sequence shown here is derived from an EMBL/GenBank/DDBJ whole genome shotgun (WGS) entry which is preliminary data.</text>
</comment>
<dbReference type="Proteomes" id="UP001438953">
    <property type="component" value="Unassembled WGS sequence"/>
</dbReference>
<feature type="transmembrane region" description="Helical" evidence="1">
    <location>
        <begin position="76"/>
        <end position="109"/>
    </location>
</feature>